<dbReference type="EMBL" id="CM047581">
    <property type="protein sequence ID" value="KAI9916393.1"/>
    <property type="molecule type" value="Genomic_DNA"/>
</dbReference>
<name>A0ACC0WE64_9STRA</name>
<reference evidence="1 2" key="1">
    <citation type="journal article" date="2022" name="bioRxiv">
        <title>The genome of the oomycete Peronosclerospora sorghi, a cosmopolitan pathogen of maize and sorghum, is inflated with dispersed pseudogenes.</title>
        <authorList>
            <person name="Fletcher K."/>
            <person name="Martin F."/>
            <person name="Isakeit T."/>
            <person name="Cavanaugh K."/>
            <person name="Magill C."/>
            <person name="Michelmore R."/>
        </authorList>
    </citation>
    <scope>NUCLEOTIDE SEQUENCE [LARGE SCALE GENOMIC DNA]</scope>
    <source>
        <strain evidence="1">P6</strain>
    </source>
</reference>
<evidence type="ECO:0000313" key="1">
    <source>
        <dbReference type="EMBL" id="KAI9916393.1"/>
    </source>
</evidence>
<dbReference type="Proteomes" id="UP001163321">
    <property type="component" value="Chromosome 2"/>
</dbReference>
<proteinExistence type="predicted"/>
<gene>
    <name evidence="1" type="ORF">PsorP6_018106</name>
</gene>
<keyword evidence="2" id="KW-1185">Reference proteome</keyword>
<organism evidence="1 2">
    <name type="scientific">Peronosclerospora sorghi</name>
    <dbReference type="NCBI Taxonomy" id="230839"/>
    <lineage>
        <taxon>Eukaryota</taxon>
        <taxon>Sar</taxon>
        <taxon>Stramenopiles</taxon>
        <taxon>Oomycota</taxon>
        <taxon>Peronosporomycetes</taxon>
        <taxon>Peronosporales</taxon>
        <taxon>Peronosporaceae</taxon>
        <taxon>Peronosclerospora</taxon>
    </lineage>
</organism>
<evidence type="ECO:0000313" key="2">
    <source>
        <dbReference type="Proteomes" id="UP001163321"/>
    </source>
</evidence>
<accession>A0ACC0WE64</accession>
<protein>
    <submittedName>
        <fullName evidence="1">Uncharacterized protein</fullName>
    </submittedName>
</protein>
<comment type="caution">
    <text evidence="1">The sequence shown here is derived from an EMBL/GenBank/DDBJ whole genome shotgun (WGS) entry which is preliminary data.</text>
</comment>
<sequence length="207" mass="23560">MRLLLVVVIVLSSIAVVVKSSLDLVPHDVVHSADFGRNGARTVRYLRSSAGGLPDVPVQWITAFVQVRKQFFDAESKTRPFLKPPSKLNSIQRNRLKYFFRADPIIAKSNSCCCYSTPGSIVDRVKIVNAMKMSDDSEVRSFAEDLEKRLLEKWDTEGRTLQDVFVELQLNEIQDEMDLYFSPASPLGWCMPKFFLGPVFMNRCPYC</sequence>